<feature type="compositionally biased region" description="Low complexity" evidence="5">
    <location>
        <begin position="206"/>
        <end position="234"/>
    </location>
</feature>
<dbReference type="GO" id="GO:0005524">
    <property type="term" value="F:ATP binding"/>
    <property type="evidence" value="ECO:0007669"/>
    <property type="project" value="UniProtKB-KW"/>
</dbReference>
<keyword evidence="3" id="KW-0547">Nucleotide-binding</keyword>
<dbReference type="InterPro" id="IPR059117">
    <property type="entry name" value="APS_kinase_dom"/>
</dbReference>
<organism evidence="7 8">
    <name type="scientific">Folsomia candida</name>
    <name type="common">Springtail</name>
    <dbReference type="NCBI Taxonomy" id="158441"/>
    <lineage>
        <taxon>Eukaryota</taxon>
        <taxon>Metazoa</taxon>
        <taxon>Ecdysozoa</taxon>
        <taxon>Arthropoda</taxon>
        <taxon>Hexapoda</taxon>
        <taxon>Collembola</taxon>
        <taxon>Entomobryomorpha</taxon>
        <taxon>Isotomoidea</taxon>
        <taxon>Isotomidae</taxon>
        <taxon>Proisotominae</taxon>
        <taxon>Folsomia</taxon>
    </lineage>
</organism>
<dbReference type="GO" id="GO:0000103">
    <property type="term" value="P:sulfate assimilation"/>
    <property type="evidence" value="ECO:0007669"/>
    <property type="project" value="TreeGrafter"/>
</dbReference>
<keyword evidence="4" id="KW-0067">ATP-binding</keyword>
<keyword evidence="7" id="KW-0418">Kinase</keyword>
<feature type="region of interest" description="Disordered" evidence="5">
    <location>
        <begin position="206"/>
        <end position="241"/>
    </location>
</feature>
<name>A0A226F5G9_FOLCA</name>
<feature type="compositionally biased region" description="Polar residues" evidence="5">
    <location>
        <begin position="1"/>
        <end position="17"/>
    </location>
</feature>
<dbReference type="Pfam" id="PF01583">
    <property type="entry name" value="APS_kinase"/>
    <property type="match status" value="1"/>
</dbReference>
<reference evidence="7 8" key="1">
    <citation type="submission" date="2015-12" db="EMBL/GenBank/DDBJ databases">
        <title>The genome of Folsomia candida.</title>
        <authorList>
            <person name="Faddeeva A."/>
            <person name="Derks M.F."/>
            <person name="Anvar Y."/>
            <person name="Smit S."/>
            <person name="Van Straalen N."/>
            <person name="Roelofs D."/>
        </authorList>
    </citation>
    <scope>NUCLEOTIDE SEQUENCE [LARGE SCALE GENOMIC DNA]</scope>
    <source>
        <strain evidence="7 8">VU population</strain>
        <tissue evidence="7">Whole body</tissue>
    </source>
</reference>
<feature type="region of interest" description="Disordered" evidence="5">
    <location>
        <begin position="1"/>
        <end position="30"/>
    </location>
</feature>
<dbReference type="SUPFAM" id="SSF52540">
    <property type="entry name" value="P-loop containing nucleoside triphosphate hydrolases"/>
    <property type="match status" value="1"/>
</dbReference>
<comment type="pathway">
    <text evidence="1">Sulfur metabolism.</text>
</comment>
<proteinExistence type="predicted"/>
<evidence type="ECO:0000256" key="4">
    <source>
        <dbReference type="ARBA" id="ARBA00022840"/>
    </source>
</evidence>
<gene>
    <name evidence="7" type="ORF">Fcan01_02771</name>
</gene>
<sequence>MDLSTPTSSKITHVGSPSPSPPSNKRMKWQSESEVNNGCTILMTGLAKSGKTTISNALTKMLKSNGILVKQIDGKSLRAGLCKNLNFDEDKDRSAFVHLASEHAKGITEEGFVSIISIVAPLHEDRQKARDSHEQDGLKFVDVFVDRSRAECDAETGLRRNVINPIDADYEPPTNPDVHLKRIGNNVDELTRHLVSRLVGYSPFSPSISSPRSTVPSPFTATPSPSSTTYSSDSDLGVGEFDDERDSVTKFKLPRKSDIRTIFDYVKSVLVQRGFVGKDEEIDKDPLFFVLIEEWTTHYNTHKAGMEKFFPVKIPISTRGKTQTKGAKTPQKNDVGENEWGEFIPLYWNGSTLCYGSIHQGVPHLKKCKQCWSRSTSEGYLCNNHSTNRYQNFAVLRDINEKTIHYHAALSIMSVKKTEWTTNMVKKSAYNINLTQKYLAAHPNAHFTPIYEKSILLSSPERLPAIHSMTLSVALITLFRNMEKIDSDAPIKPHSFLHKQLYMDNANLAAVEKILEENGVTFTVGNDDDDSSSSLINKDRYCSKLPRIYCGVEPNNKVNVGLKTSRRREEEDHSVYTHSDQFKSGPIYQTPLSDEQLAIANTIETSNSFKQWTDQQRDLFDLVKEDCTRKEGLGHAALVLAEMKGQSYNGILIQRDNKKYEN</sequence>
<keyword evidence="2" id="KW-0808">Transferase</keyword>
<comment type="caution">
    <text evidence="7">The sequence shown here is derived from an EMBL/GenBank/DDBJ whole genome shotgun (WGS) entry which is preliminary data.</text>
</comment>
<dbReference type="GO" id="GO:0004020">
    <property type="term" value="F:adenylylsulfate kinase activity"/>
    <property type="evidence" value="ECO:0007669"/>
    <property type="project" value="TreeGrafter"/>
</dbReference>
<dbReference type="AlphaFoldDB" id="A0A226F5G9"/>
<dbReference type="PANTHER" id="PTHR11055">
    <property type="entry name" value="BIFUNCTIONAL 3'-PHOSPHOADENOSINE 5'-PHOSPHOSULFATE SYNTHASE"/>
    <property type="match status" value="1"/>
</dbReference>
<dbReference type="PANTHER" id="PTHR11055:SF37">
    <property type="entry name" value="ATP SULFURYLASE 2"/>
    <property type="match status" value="1"/>
</dbReference>
<evidence type="ECO:0000256" key="2">
    <source>
        <dbReference type="ARBA" id="ARBA00022679"/>
    </source>
</evidence>
<accession>A0A226F5G9</accession>
<keyword evidence="8" id="KW-1185">Reference proteome</keyword>
<evidence type="ECO:0000313" key="8">
    <source>
        <dbReference type="Proteomes" id="UP000198287"/>
    </source>
</evidence>
<feature type="domain" description="APS kinase" evidence="6">
    <location>
        <begin position="38"/>
        <end position="181"/>
    </location>
</feature>
<evidence type="ECO:0000256" key="5">
    <source>
        <dbReference type="SAM" id="MobiDB-lite"/>
    </source>
</evidence>
<dbReference type="EMBL" id="LNIX01000001">
    <property type="protein sequence ID" value="OXA65039.1"/>
    <property type="molecule type" value="Genomic_DNA"/>
</dbReference>
<evidence type="ECO:0000313" key="7">
    <source>
        <dbReference type="EMBL" id="OXA65039.1"/>
    </source>
</evidence>
<protein>
    <submittedName>
        <fullName evidence="7">Adenylyl-sulfate kinase</fullName>
    </submittedName>
</protein>
<evidence type="ECO:0000259" key="6">
    <source>
        <dbReference type="Pfam" id="PF01583"/>
    </source>
</evidence>
<dbReference type="Proteomes" id="UP000198287">
    <property type="component" value="Unassembled WGS sequence"/>
</dbReference>
<dbReference type="STRING" id="158441.A0A226F5G9"/>
<dbReference type="Gene3D" id="3.40.50.300">
    <property type="entry name" value="P-loop containing nucleotide triphosphate hydrolases"/>
    <property type="match status" value="1"/>
</dbReference>
<dbReference type="InterPro" id="IPR027417">
    <property type="entry name" value="P-loop_NTPase"/>
</dbReference>
<evidence type="ECO:0000256" key="1">
    <source>
        <dbReference type="ARBA" id="ARBA00004678"/>
    </source>
</evidence>
<evidence type="ECO:0000256" key="3">
    <source>
        <dbReference type="ARBA" id="ARBA00022741"/>
    </source>
</evidence>